<evidence type="ECO:0000313" key="10">
    <source>
        <dbReference type="Proteomes" id="UP000011200"/>
    </source>
</evidence>
<dbReference type="Proteomes" id="UP000011200">
    <property type="component" value="Chromosome"/>
</dbReference>
<evidence type="ECO:0000256" key="5">
    <source>
        <dbReference type="ARBA" id="ARBA00023163"/>
    </source>
</evidence>
<dbReference type="Gene3D" id="3.40.190.290">
    <property type="match status" value="1"/>
</dbReference>
<evidence type="ECO:0000313" key="9">
    <source>
        <dbReference type="EMBL" id="AWT51771.1"/>
    </source>
</evidence>
<dbReference type="GO" id="GO:0003700">
    <property type="term" value="F:DNA-binding transcription factor activity"/>
    <property type="evidence" value="ECO:0007669"/>
    <property type="project" value="InterPro"/>
</dbReference>
<evidence type="ECO:0000256" key="6">
    <source>
        <dbReference type="ARBA" id="ARBA00040885"/>
    </source>
</evidence>
<evidence type="ECO:0000256" key="1">
    <source>
        <dbReference type="ARBA" id="ARBA00009437"/>
    </source>
</evidence>
<dbReference type="SUPFAM" id="SSF53850">
    <property type="entry name" value="Periplasmic binding protein-like II"/>
    <property type="match status" value="1"/>
</dbReference>
<dbReference type="Pfam" id="PF03466">
    <property type="entry name" value="LysR_substrate"/>
    <property type="match status" value="1"/>
</dbReference>
<dbReference type="InterPro" id="IPR000847">
    <property type="entry name" value="LysR_HTH_N"/>
</dbReference>
<dbReference type="AlphaFoldDB" id="A0A2U9PJ72"/>
<dbReference type="FunFam" id="1.10.10.10:FF:000001">
    <property type="entry name" value="LysR family transcriptional regulator"/>
    <property type="match status" value="1"/>
</dbReference>
<proteinExistence type="inferred from homology"/>
<comment type="similarity">
    <text evidence="1">Belongs to the LysR transcriptional regulatory family.</text>
</comment>
<dbReference type="InterPro" id="IPR036390">
    <property type="entry name" value="WH_DNA-bd_sf"/>
</dbReference>
<dbReference type="EMBL" id="CP027541">
    <property type="protein sequence ID" value="AWT51771.1"/>
    <property type="molecule type" value="Genomic_DNA"/>
</dbReference>
<comment type="function">
    <text evidence="7">Required for the induction the katG gene for catalase. Involved in the response to hydrogen peroxide.</text>
</comment>
<dbReference type="InterPro" id="IPR005119">
    <property type="entry name" value="LysR_subst-bd"/>
</dbReference>
<dbReference type="InterPro" id="IPR036388">
    <property type="entry name" value="WH-like_DNA-bd_sf"/>
</dbReference>
<dbReference type="CDD" id="cd08433">
    <property type="entry name" value="PBP2_Nac"/>
    <property type="match status" value="1"/>
</dbReference>
<dbReference type="SUPFAM" id="SSF46785">
    <property type="entry name" value="Winged helix' DNA-binding domain"/>
    <property type="match status" value="1"/>
</dbReference>
<reference evidence="9 10" key="1">
    <citation type="journal article" date="2013" name="Genome Announc.">
        <title>Draft genome sequence of MKD8, a conjugal recipient Mycobacterium smegmatis strain.</title>
        <authorList>
            <person name="Gray T.A."/>
            <person name="Palumbo M.J."/>
            <person name="Derbyshire K.M."/>
        </authorList>
    </citation>
    <scope>NUCLEOTIDE SEQUENCE [LARGE SCALE GENOMIC DNA]</scope>
    <source>
        <strain evidence="9 10">MKD8</strain>
    </source>
</reference>
<evidence type="ECO:0000256" key="2">
    <source>
        <dbReference type="ARBA" id="ARBA00023015"/>
    </source>
</evidence>
<evidence type="ECO:0000256" key="4">
    <source>
        <dbReference type="ARBA" id="ARBA00023159"/>
    </source>
</evidence>
<keyword evidence="2" id="KW-0805">Transcription regulation</keyword>
<dbReference type="PANTHER" id="PTHR30293:SF0">
    <property type="entry name" value="NITROGEN ASSIMILATION REGULATORY PROTEIN NAC"/>
    <property type="match status" value="1"/>
</dbReference>
<name>A0A2U9PJ72_MYCSE</name>
<protein>
    <recommendedName>
        <fullName evidence="6">Probable hydrogen peroxide-inducible genes activator</fullName>
    </recommendedName>
</protein>
<dbReference type="PROSITE" id="PS50931">
    <property type="entry name" value="HTH_LYSR"/>
    <property type="match status" value="1"/>
</dbReference>
<evidence type="ECO:0000259" key="8">
    <source>
        <dbReference type="PROSITE" id="PS50931"/>
    </source>
</evidence>
<dbReference type="Pfam" id="PF00126">
    <property type="entry name" value="HTH_1"/>
    <property type="match status" value="1"/>
</dbReference>
<evidence type="ECO:0000256" key="7">
    <source>
        <dbReference type="ARBA" id="ARBA00056658"/>
    </source>
</evidence>
<accession>A0A2U9PJ72</accession>
<dbReference type="GO" id="GO:0003677">
    <property type="term" value="F:DNA binding"/>
    <property type="evidence" value="ECO:0007669"/>
    <property type="project" value="UniProtKB-KW"/>
</dbReference>
<gene>
    <name evidence="9" type="ORF">D806_007810</name>
</gene>
<evidence type="ECO:0000256" key="3">
    <source>
        <dbReference type="ARBA" id="ARBA00023125"/>
    </source>
</evidence>
<dbReference type="GO" id="GO:2000142">
    <property type="term" value="P:regulation of DNA-templated transcription initiation"/>
    <property type="evidence" value="ECO:0007669"/>
    <property type="project" value="TreeGrafter"/>
</dbReference>
<reference evidence="10" key="2">
    <citation type="submission" date="2018-03" db="EMBL/GenBank/DDBJ databases">
        <authorList>
            <person name="Derbyshire K."/>
            <person name="Gray T.A."/>
            <person name="Champion M."/>
        </authorList>
    </citation>
    <scope>NUCLEOTIDE SEQUENCE [LARGE SCALE GENOMIC DNA]</scope>
    <source>
        <strain evidence="10">MKD8</strain>
    </source>
</reference>
<dbReference type="PRINTS" id="PR00039">
    <property type="entry name" value="HTHLYSR"/>
</dbReference>
<dbReference type="Gene3D" id="1.10.10.10">
    <property type="entry name" value="Winged helix-like DNA-binding domain superfamily/Winged helix DNA-binding domain"/>
    <property type="match status" value="1"/>
</dbReference>
<keyword evidence="4" id="KW-0010">Activator</keyword>
<feature type="domain" description="HTH lysR-type" evidence="8">
    <location>
        <begin position="1"/>
        <end position="58"/>
    </location>
</feature>
<organism evidence="9 10">
    <name type="scientific">Mycolicibacterium smegmatis (strain MKD8)</name>
    <name type="common">Mycobacterium smegmatis</name>
    <dbReference type="NCBI Taxonomy" id="1214915"/>
    <lineage>
        <taxon>Bacteria</taxon>
        <taxon>Bacillati</taxon>
        <taxon>Actinomycetota</taxon>
        <taxon>Actinomycetes</taxon>
        <taxon>Mycobacteriales</taxon>
        <taxon>Mycobacteriaceae</taxon>
        <taxon>Mycolicibacterium</taxon>
    </lineage>
</organism>
<sequence>MDLKGLIALLVVADAGSVTKAARILHVEQPAVSRQIKLLETELGVALFERSRRGMVLTDAGRILVERARRVVDELEKAEAELRAEVSGVRGIVSVGILDSVTDLVAEELVSDVRRRYPNVRLRVFTAFAGQLRSWLYDGELDVALLFGVTDQTALKTLPVASEKLWAVAPKEAALQPDIPVGFDEIARHPLIVPVRGNALRSLVDEAAARAGVDIDISVETNASRVQKNLVAAGHGWAVLPAICLSDEMTSGKFSLAPLAEAMAMRELVLATPRTNRSTGAVRAVAGALLRILHGAALEGRWPSVVWHLGEEPEARV</sequence>
<dbReference type="PANTHER" id="PTHR30293">
    <property type="entry name" value="TRANSCRIPTIONAL REGULATORY PROTEIN NAC-RELATED"/>
    <property type="match status" value="1"/>
</dbReference>
<keyword evidence="3" id="KW-0238">DNA-binding</keyword>
<keyword evidence="5" id="KW-0804">Transcription</keyword>
<dbReference type="RefSeq" id="WP_003892133.1">
    <property type="nucleotide sequence ID" value="NZ_CP027541.1"/>
</dbReference>